<evidence type="ECO:0000256" key="2">
    <source>
        <dbReference type="ARBA" id="ARBA00022692"/>
    </source>
</evidence>
<organism evidence="7 8">
    <name type="scientific">Stakelama tenebrarum</name>
    <dbReference type="NCBI Taxonomy" id="2711215"/>
    <lineage>
        <taxon>Bacteria</taxon>
        <taxon>Pseudomonadati</taxon>
        <taxon>Pseudomonadota</taxon>
        <taxon>Alphaproteobacteria</taxon>
        <taxon>Sphingomonadales</taxon>
        <taxon>Sphingomonadaceae</taxon>
        <taxon>Stakelama</taxon>
    </lineage>
</organism>
<keyword evidence="3 5" id="KW-1133">Transmembrane helix</keyword>
<dbReference type="InterPro" id="IPR007829">
    <property type="entry name" value="TM2"/>
</dbReference>
<gene>
    <name evidence="7" type="ORF">G5C33_02565</name>
</gene>
<accession>A0A6G6Y9X7</accession>
<keyword evidence="4 5" id="KW-0472">Membrane</keyword>
<comment type="subcellular location">
    <subcellularLocation>
        <location evidence="1">Membrane</location>
        <topology evidence="1">Multi-pass membrane protein</topology>
    </subcellularLocation>
</comment>
<feature type="transmembrane region" description="Helical" evidence="5">
    <location>
        <begin position="73"/>
        <end position="97"/>
    </location>
</feature>
<evidence type="ECO:0000313" key="7">
    <source>
        <dbReference type="EMBL" id="QIG81744.1"/>
    </source>
</evidence>
<name>A0A6G6Y9X7_9SPHN</name>
<protein>
    <submittedName>
        <fullName evidence="7">TM2 domain-containing protein</fullName>
    </submittedName>
</protein>
<dbReference type="GO" id="GO:0016020">
    <property type="term" value="C:membrane"/>
    <property type="evidence" value="ECO:0007669"/>
    <property type="project" value="UniProtKB-SubCell"/>
</dbReference>
<keyword evidence="2 5" id="KW-0812">Transmembrane</keyword>
<reference evidence="7 8" key="1">
    <citation type="submission" date="2020-02" db="EMBL/GenBank/DDBJ databases">
        <authorList>
            <person name="Zheng R.K."/>
            <person name="Sun C.M."/>
        </authorList>
    </citation>
    <scope>NUCLEOTIDE SEQUENCE [LARGE SCALE GENOMIC DNA]</scope>
    <source>
        <strain evidence="8">zrk23</strain>
    </source>
</reference>
<sequence>MTIRNAVHCRDCASLISPTANTCPRCGGRQNIATGGLGATTPSGKNRVVAALLALFLGGFGVHKFYLGRIGWGIVYLIFCWTFVPALIALIEAIVYLTMSEEQFETKYG</sequence>
<dbReference type="Pfam" id="PF05154">
    <property type="entry name" value="TM2"/>
    <property type="match status" value="1"/>
</dbReference>
<evidence type="ECO:0000256" key="4">
    <source>
        <dbReference type="ARBA" id="ARBA00023136"/>
    </source>
</evidence>
<feature type="domain" description="TM2" evidence="6">
    <location>
        <begin position="44"/>
        <end position="94"/>
    </location>
</feature>
<dbReference type="KEGG" id="spzr:G5C33_02565"/>
<dbReference type="AlphaFoldDB" id="A0A6G6Y9X7"/>
<keyword evidence="8" id="KW-1185">Reference proteome</keyword>
<evidence type="ECO:0000256" key="5">
    <source>
        <dbReference type="SAM" id="Phobius"/>
    </source>
</evidence>
<dbReference type="EMBL" id="CP049109">
    <property type="protein sequence ID" value="QIG81744.1"/>
    <property type="molecule type" value="Genomic_DNA"/>
</dbReference>
<feature type="transmembrane region" description="Helical" evidence="5">
    <location>
        <begin position="48"/>
        <end position="67"/>
    </location>
</feature>
<dbReference type="Proteomes" id="UP000501568">
    <property type="component" value="Chromosome"/>
</dbReference>
<evidence type="ECO:0000313" key="8">
    <source>
        <dbReference type="Proteomes" id="UP000501568"/>
    </source>
</evidence>
<proteinExistence type="predicted"/>
<evidence type="ECO:0000256" key="1">
    <source>
        <dbReference type="ARBA" id="ARBA00004141"/>
    </source>
</evidence>
<evidence type="ECO:0000256" key="3">
    <source>
        <dbReference type="ARBA" id="ARBA00022989"/>
    </source>
</evidence>
<evidence type="ECO:0000259" key="6">
    <source>
        <dbReference type="Pfam" id="PF05154"/>
    </source>
</evidence>